<reference evidence="2 3" key="2">
    <citation type="submission" date="2018-11" db="EMBL/GenBank/DDBJ databases">
        <authorList>
            <consortium name="Pathogen Informatics"/>
        </authorList>
    </citation>
    <scope>NUCLEOTIDE SEQUENCE [LARGE SCALE GENOMIC DNA]</scope>
    <source>
        <strain evidence="2 3">MHpl1</strain>
    </source>
</reference>
<dbReference type="Gene3D" id="3.30.420.10">
    <property type="entry name" value="Ribonuclease H-like superfamily/Ribonuclease H"/>
    <property type="match status" value="1"/>
</dbReference>
<sequence>MDSDDFEKVLQWYLVAFLSRRRGPDYAFQQVSVANHVIRSTKDWFLSRNFEVLTWPARSPDLNLVENLWRIIVKKTYANDRQFQRIEELMQAALKTWNKIFEAFRDLSKMPCWLCDIGLQQGRLIDY</sequence>
<gene>
    <name evidence="2" type="ORF">HPLM_LOCUS18065</name>
</gene>
<dbReference type="OrthoDB" id="106945at2759"/>
<organism evidence="4">
    <name type="scientific">Haemonchus placei</name>
    <name type="common">Barber's pole worm</name>
    <dbReference type="NCBI Taxonomy" id="6290"/>
    <lineage>
        <taxon>Eukaryota</taxon>
        <taxon>Metazoa</taxon>
        <taxon>Ecdysozoa</taxon>
        <taxon>Nematoda</taxon>
        <taxon>Chromadorea</taxon>
        <taxon>Rhabditida</taxon>
        <taxon>Rhabditina</taxon>
        <taxon>Rhabditomorpha</taxon>
        <taxon>Strongyloidea</taxon>
        <taxon>Trichostrongylidae</taxon>
        <taxon>Haemonchus</taxon>
    </lineage>
</organism>
<dbReference type="GO" id="GO:0003676">
    <property type="term" value="F:nucleic acid binding"/>
    <property type="evidence" value="ECO:0007669"/>
    <property type="project" value="InterPro"/>
</dbReference>
<dbReference type="Pfam" id="PF13358">
    <property type="entry name" value="DDE_3"/>
    <property type="match status" value="1"/>
</dbReference>
<dbReference type="WBParaSite" id="HPLM_0001807301-mRNA-1">
    <property type="protein sequence ID" value="HPLM_0001807301-mRNA-1"/>
    <property type="gene ID" value="HPLM_0001807301"/>
</dbReference>
<dbReference type="AlphaFoldDB" id="A0A0N4X189"/>
<proteinExistence type="predicted"/>
<reference evidence="4" key="1">
    <citation type="submission" date="2017-02" db="UniProtKB">
        <authorList>
            <consortium name="WormBaseParasite"/>
        </authorList>
    </citation>
    <scope>IDENTIFICATION</scope>
</reference>
<dbReference type="EMBL" id="UZAF01020315">
    <property type="protein sequence ID" value="VDO68726.1"/>
    <property type="molecule type" value="Genomic_DNA"/>
</dbReference>
<evidence type="ECO:0000313" key="3">
    <source>
        <dbReference type="Proteomes" id="UP000268014"/>
    </source>
</evidence>
<dbReference type="STRING" id="6290.A0A0N4X189"/>
<evidence type="ECO:0000259" key="1">
    <source>
        <dbReference type="Pfam" id="PF13358"/>
    </source>
</evidence>
<accession>A0A0N4X189</accession>
<dbReference type="Proteomes" id="UP000268014">
    <property type="component" value="Unassembled WGS sequence"/>
</dbReference>
<feature type="domain" description="Tc1-like transposase DDE" evidence="1">
    <location>
        <begin position="40"/>
        <end position="89"/>
    </location>
</feature>
<protein>
    <submittedName>
        <fullName evidence="4">DDE_3 domain-containing protein</fullName>
    </submittedName>
</protein>
<name>A0A0N4X189_HAEPC</name>
<evidence type="ECO:0000313" key="2">
    <source>
        <dbReference type="EMBL" id="VDO68726.1"/>
    </source>
</evidence>
<dbReference type="OMA" id="NLWRIIV"/>
<evidence type="ECO:0000313" key="4">
    <source>
        <dbReference type="WBParaSite" id="HPLM_0001807301-mRNA-1"/>
    </source>
</evidence>
<dbReference type="InterPro" id="IPR036397">
    <property type="entry name" value="RNaseH_sf"/>
</dbReference>
<keyword evidence="3" id="KW-1185">Reference proteome</keyword>
<dbReference type="InterPro" id="IPR038717">
    <property type="entry name" value="Tc1-like_DDE_dom"/>
</dbReference>